<dbReference type="InterPro" id="IPR012312">
    <property type="entry name" value="Hemerythrin-like"/>
</dbReference>
<dbReference type="PANTHER" id="PTHR35739">
    <property type="entry name" value="OS01G0861700 PROTEIN"/>
    <property type="match status" value="1"/>
</dbReference>
<feature type="domain" description="Hemerythrin-like" evidence="1">
    <location>
        <begin position="202"/>
        <end position="349"/>
    </location>
</feature>
<proteinExistence type="predicted"/>
<dbReference type="AlphaFoldDB" id="A0A9D5A466"/>
<dbReference type="Proteomes" id="UP001058974">
    <property type="component" value="Chromosome 6"/>
</dbReference>
<keyword evidence="3" id="KW-1185">Reference proteome</keyword>
<evidence type="ECO:0000313" key="2">
    <source>
        <dbReference type="EMBL" id="KAI5396922.1"/>
    </source>
</evidence>
<dbReference type="EMBL" id="JAMSHJ010000006">
    <property type="protein sequence ID" value="KAI5396922.1"/>
    <property type="molecule type" value="Genomic_DNA"/>
</dbReference>
<protein>
    <recommendedName>
        <fullName evidence="1">Hemerythrin-like domain-containing protein</fullName>
    </recommendedName>
</protein>
<accession>A0A9D5A466</accession>
<reference evidence="2 3" key="1">
    <citation type="journal article" date="2022" name="Nat. Genet.">
        <title>Improved pea reference genome and pan-genome highlight genomic features and evolutionary characteristics.</title>
        <authorList>
            <person name="Yang T."/>
            <person name="Liu R."/>
            <person name="Luo Y."/>
            <person name="Hu S."/>
            <person name="Wang D."/>
            <person name="Wang C."/>
            <person name="Pandey M.K."/>
            <person name="Ge S."/>
            <person name="Xu Q."/>
            <person name="Li N."/>
            <person name="Li G."/>
            <person name="Huang Y."/>
            <person name="Saxena R.K."/>
            <person name="Ji Y."/>
            <person name="Li M."/>
            <person name="Yan X."/>
            <person name="He Y."/>
            <person name="Liu Y."/>
            <person name="Wang X."/>
            <person name="Xiang C."/>
            <person name="Varshney R.K."/>
            <person name="Ding H."/>
            <person name="Gao S."/>
            <person name="Zong X."/>
        </authorList>
    </citation>
    <scope>NUCLEOTIDE SEQUENCE [LARGE SCALE GENOMIC DNA]</scope>
    <source>
        <strain evidence="2 3">cv. Zhongwan 6</strain>
    </source>
</reference>
<evidence type="ECO:0000259" key="1">
    <source>
        <dbReference type="Pfam" id="PF01814"/>
    </source>
</evidence>
<name>A0A9D5A466_PEA</name>
<sequence>MEGKLFRQNISDYTTLPIHRFISKPTHMLLYTHFTLFFSPTFTLFTHQIKQLLFSSNYSNFPTLYILLHSDHQHFLFAIAMGTCISSTEKLTAEIFPNDGAAVRLHGTPDTIYTAYTRFALLRNTTSSDPVPPSRPPLAPRALRSNWENLITVPMRSEFESGSRDALLRFIDARFPNLSAETPTATTTSGDESEYEATSLMVKVTRLQHKSVTWHVERLVRWAEDLATRGGRKAVDPKMGSWKMEVRKFGKSYSQLLEVMMEHAQMEEKVLFPIFDSVDRGLSKAAKDEHARDLPIMNGIKEIIKSVEVLESRSPNYIETLYNLSKRLNSFQEQCKQHFMEEDLELLPLMEAVELSKDQDERALEQSFDVMQATHSGLLKFLFEGLSPNDVVKYLDLINMCRDKERMESMLQMIIE</sequence>
<evidence type="ECO:0000313" key="3">
    <source>
        <dbReference type="Proteomes" id="UP001058974"/>
    </source>
</evidence>
<comment type="caution">
    <text evidence="2">The sequence shown here is derived from an EMBL/GenBank/DDBJ whole genome shotgun (WGS) entry which is preliminary data.</text>
</comment>
<dbReference type="PANTHER" id="PTHR35739:SF3">
    <property type="entry name" value="HEMERYTHRIN HHE CATION-BINDING DOMAIN PROTEIN"/>
    <property type="match status" value="1"/>
</dbReference>
<dbReference type="Gene3D" id="1.20.120.520">
    <property type="entry name" value="nmb1532 protein domain like"/>
    <property type="match status" value="1"/>
</dbReference>
<dbReference type="Pfam" id="PF01814">
    <property type="entry name" value="Hemerythrin"/>
    <property type="match status" value="1"/>
</dbReference>
<dbReference type="CDD" id="cd12108">
    <property type="entry name" value="Hr-like"/>
    <property type="match status" value="1"/>
</dbReference>
<organism evidence="2 3">
    <name type="scientific">Pisum sativum</name>
    <name type="common">Garden pea</name>
    <name type="synonym">Lathyrus oleraceus</name>
    <dbReference type="NCBI Taxonomy" id="3888"/>
    <lineage>
        <taxon>Eukaryota</taxon>
        <taxon>Viridiplantae</taxon>
        <taxon>Streptophyta</taxon>
        <taxon>Embryophyta</taxon>
        <taxon>Tracheophyta</taxon>
        <taxon>Spermatophyta</taxon>
        <taxon>Magnoliopsida</taxon>
        <taxon>eudicotyledons</taxon>
        <taxon>Gunneridae</taxon>
        <taxon>Pentapetalae</taxon>
        <taxon>rosids</taxon>
        <taxon>fabids</taxon>
        <taxon>Fabales</taxon>
        <taxon>Fabaceae</taxon>
        <taxon>Papilionoideae</taxon>
        <taxon>50 kb inversion clade</taxon>
        <taxon>NPAAA clade</taxon>
        <taxon>Hologalegina</taxon>
        <taxon>IRL clade</taxon>
        <taxon>Fabeae</taxon>
        <taxon>Lathyrus</taxon>
    </lineage>
</organism>
<gene>
    <name evidence="2" type="ORF">KIW84_062948</name>
</gene>
<dbReference type="Gramene" id="Psat06G0294800-T1">
    <property type="protein sequence ID" value="KAI5396922.1"/>
    <property type="gene ID" value="KIW84_062948"/>
</dbReference>